<dbReference type="Pfam" id="PF21602">
    <property type="entry name" value="GldM_3rd"/>
    <property type="match status" value="1"/>
</dbReference>
<dbReference type="Pfam" id="PF12080">
    <property type="entry name" value="GldM_4th"/>
    <property type="match status" value="1"/>
</dbReference>
<keyword evidence="1" id="KW-1133">Transmembrane helix</keyword>
<evidence type="ECO:0000256" key="1">
    <source>
        <dbReference type="SAM" id="Phobius"/>
    </source>
</evidence>
<accession>A0A239XUQ0</accession>
<name>A0A239XUQ0_9FLAO</name>
<evidence type="ECO:0000259" key="2">
    <source>
        <dbReference type="Pfam" id="PF12080"/>
    </source>
</evidence>
<gene>
    <name evidence="5" type="ORF">SAMEA4412677_02402</name>
</gene>
<dbReference type="AlphaFoldDB" id="A0A239XUQ0"/>
<feature type="domain" description="Gliding motility-associated protein GldM C-terminal" evidence="2">
    <location>
        <begin position="340"/>
        <end position="438"/>
    </location>
</feature>
<keyword evidence="1" id="KW-0812">Transmembrane</keyword>
<dbReference type="Pfam" id="PF12081">
    <property type="entry name" value="GldM_1st"/>
    <property type="match status" value="1"/>
</dbReference>
<dbReference type="InterPro" id="IPR022719">
    <property type="entry name" value="Motility-assoc_prot_GldM_C"/>
</dbReference>
<feature type="domain" description="Gliding motility-associated protein GldM second immunoglobulin-like" evidence="4">
    <location>
        <begin position="274"/>
        <end position="327"/>
    </location>
</feature>
<dbReference type="EMBL" id="LT906465">
    <property type="protein sequence ID" value="SNV50535.1"/>
    <property type="molecule type" value="Genomic_DNA"/>
</dbReference>
<protein>
    <submittedName>
        <fullName evidence="5">Gliding motility-associated protein GldM</fullName>
    </submittedName>
</protein>
<keyword evidence="1" id="KW-0472">Membrane</keyword>
<evidence type="ECO:0000313" key="5">
    <source>
        <dbReference type="EMBL" id="SNV50535.1"/>
    </source>
</evidence>
<sequence>MAQGKQTPRQKMINLMYLVFIAMLAMQIDQEIVRSFYDTQVSLSETLSLTNSKNEVFEKNLAEKAQNSPDDQVSYQNYLELKGYSDDLVNDINRIKNTMVTQSGFKFNEENFDYNSLNNAEHSTKLFFQGGDENKPSGEAKSLINKINALRGFIIQKFEGDEKFSTVVSRAKQNLITEYPQKKNGKSWLMHKFYNQPLVAALSNLEILATEVRNIQSDALSIYLQGKSIIADPNSTLITQTPTTSPPMTSNSSHTEDFTQQKTQDYTATITSGTVLYQGFPNPVNIDGATSSTSISATGATVSGGGGKWTVTPGPVDEVTLTVGGKSTKYMVKKLPPVVATVRGKSAVAMPASSIKNQTVSVDMPGFVYPVSFTVTGFKVKVPGKPTAFVSGNSLSEVGHLFTNLRAGDKVTILDIEVTATGMGNSIPKTPSNVTINVSN</sequence>
<evidence type="ECO:0000259" key="4">
    <source>
        <dbReference type="Pfam" id="PF21602"/>
    </source>
</evidence>
<organism evidence="5 6">
    <name type="scientific">Chryseobacterium taklimakanense</name>
    <dbReference type="NCBI Taxonomy" id="536441"/>
    <lineage>
        <taxon>Bacteria</taxon>
        <taxon>Pseudomonadati</taxon>
        <taxon>Bacteroidota</taxon>
        <taxon>Flavobacteriia</taxon>
        <taxon>Flavobacteriales</taxon>
        <taxon>Weeksellaceae</taxon>
        <taxon>Chryseobacterium group</taxon>
        <taxon>Chryseobacterium</taxon>
    </lineage>
</organism>
<feature type="domain" description="Gliding motility-associated protein GldM N-terminal" evidence="3">
    <location>
        <begin position="31"/>
        <end position="225"/>
    </location>
</feature>
<reference evidence="5 6" key="1">
    <citation type="submission" date="2017-06" db="EMBL/GenBank/DDBJ databases">
        <authorList>
            <consortium name="Pathogen Informatics"/>
        </authorList>
    </citation>
    <scope>NUCLEOTIDE SEQUENCE [LARGE SCALE GENOMIC DNA]</scope>
    <source>
        <strain evidence="5 6">NCTC13490</strain>
    </source>
</reference>
<dbReference type="RefSeq" id="WP_095073491.1">
    <property type="nucleotide sequence ID" value="NZ_LT906465.1"/>
</dbReference>
<keyword evidence="6" id="KW-1185">Reference proteome</keyword>
<dbReference type="InterPro" id="IPR022720">
    <property type="entry name" value="Motility-assoc_prot_GldM_N"/>
</dbReference>
<feature type="transmembrane region" description="Helical" evidence="1">
    <location>
        <begin position="12"/>
        <end position="28"/>
    </location>
</feature>
<dbReference type="Proteomes" id="UP000215196">
    <property type="component" value="Chromosome 1"/>
</dbReference>
<dbReference type="KEGG" id="ctak:4412677_02402"/>
<evidence type="ECO:0000313" key="6">
    <source>
        <dbReference type="Proteomes" id="UP000215196"/>
    </source>
</evidence>
<evidence type="ECO:0000259" key="3">
    <source>
        <dbReference type="Pfam" id="PF12081"/>
    </source>
</evidence>
<dbReference type="InterPro" id="IPR048406">
    <property type="entry name" value="GldM_Ig-like-2"/>
</dbReference>
<proteinExistence type="predicted"/>